<dbReference type="Gene3D" id="2.130.10.10">
    <property type="entry name" value="YVTN repeat-like/Quinoprotein amine dehydrogenase"/>
    <property type="match status" value="1"/>
</dbReference>
<dbReference type="EMBL" id="PYLP01000009">
    <property type="protein sequence ID" value="PST40022.1"/>
    <property type="molecule type" value="Genomic_DNA"/>
</dbReference>
<keyword evidence="3" id="KW-1185">Reference proteome</keyword>
<dbReference type="Proteomes" id="UP000241201">
    <property type="component" value="Unassembled WGS sequence"/>
</dbReference>
<dbReference type="InterPro" id="IPR019405">
    <property type="entry name" value="Lactonase_7-beta_prop"/>
</dbReference>
<dbReference type="AlphaFoldDB" id="A0A2T3FXP1"/>
<comment type="caution">
    <text evidence="2">The sequence shown here is derived from an EMBL/GenBank/DDBJ whole genome shotgun (WGS) entry which is preliminary data.</text>
</comment>
<dbReference type="PANTHER" id="PTHR30344:SF1">
    <property type="entry name" value="6-PHOSPHOGLUCONOLACTONASE"/>
    <property type="match status" value="1"/>
</dbReference>
<dbReference type="InterPro" id="IPR015943">
    <property type="entry name" value="WD40/YVTN_repeat-like_dom_sf"/>
</dbReference>
<comment type="similarity">
    <text evidence="1">Belongs to the cycloisomerase 2 family.</text>
</comment>
<dbReference type="PANTHER" id="PTHR30344">
    <property type="entry name" value="6-PHOSPHOGLUCONOLACTONASE-RELATED"/>
    <property type="match status" value="1"/>
</dbReference>
<evidence type="ECO:0000256" key="1">
    <source>
        <dbReference type="ARBA" id="ARBA00005564"/>
    </source>
</evidence>
<dbReference type="InterPro" id="IPR011048">
    <property type="entry name" value="Haem_d1_sf"/>
</dbReference>
<dbReference type="GO" id="GO:0017057">
    <property type="term" value="F:6-phosphogluconolactonase activity"/>
    <property type="evidence" value="ECO:0007669"/>
    <property type="project" value="TreeGrafter"/>
</dbReference>
<reference evidence="3" key="1">
    <citation type="submission" date="2018-03" db="EMBL/GenBank/DDBJ databases">
        <title>Lachnoclostridium SNUG30370 gen.nov., sp.nov., isolated from human faeces.</title>
        <authorList>
            <person name="Seo B."/>
            <person name="Jeon K."/>
            <person name="Ko G."/>
        </authorList>
    </citation>
    <scope>NUCLEOTIDE SEQUENCE [LARGE SCALE GENOMIC DNA]</scope>
    <source>
        <strain evidence="3">SNUG30370</strain>
    </source>
</reference>
<dbReference type="GeneID" id="77471055"/>
<sequence length="367" mass="41456">MAFNLFGGKRRITKGFFANSLGNKQTRGIYTFQIDVENGELIFKKYFVTPTDPWYAFNYGRFSCVTYRNRTGSVDDGGICSYAATAETLALASRVTDKGKTYIHACANGDVETANKVFCVDYFNSEISVISIEKKKLLKCISHFKLNGNGKDPIKQAQPYPTYVGFLPDENKLYVVCLGLDQVCFFDVSEDGTLTLDNVHTLQLEPGCGPKKMIFNQKGNRAYVMNELNSTICVYKYDHLNFELIQTIDSYPKEDDPELVNSLSDIKLNSDDSHLYAINKGHDSLVLFEVNEDGTLTYIDFEDTSYDPVDMLVYNEEGNEWIVVACQKGGIVESYRFGKEKGGQVYETEYCCMVNEPICLTPFVNNF</sequence>
<accession>A0A2T3FXP1</accession>
<dbReference type="SUPFAM" id="SSF51004">
    <property type="entry name" value="C-terminal (heme d1) domain of cytochrome cd1-nitrite reductase"/>
    <property type="match status" value="1"/>
</dbReference>
<name>A0A2T3FXP1_9FIRM</name>
<protein>
    <submittedName>
        <fullName evidence="2">6-phosphogluconolactonase</fullName>
    </submittedName>
</protein>
<dbReference type="Pfam" id="PF10282">
    <property type="entry name" value="Lactonase"/>
    <property type="match status" value="1"/>
</dbReference>
<organism evidence="2 3">
    <name type="scientific">Faecalibacillus faecis</name>
    <dbReference type="NCBI Taxonomy" id="1982628"/>
    <lineage>
        <taxon>Bacteria</taxon>
        <taxon>Bacillati</taxon>
        <taxon>Bacillota</taxon>
        <taxon>Erysipelotrichia</taxon>
        <taxon>Erysipelotrichales</taxon>
        <taxon>Coprobacillaceae</taxon>
        <taxon>Faecalibacillus</taxon>
    </lineage>
</organism>
<dbReference type="RefSeq" id="WP_106988135.1">
    <property type="nucleotide sequence ID" value="NZ_PYLP01000009.1"/>
</dbReference>
<evidence type="ECO:0000313" key="2">
    <source>
        <dbReference type="EMBL" id="PST40022.1"/>
    </source>
</evidence>
<evidence type="ECO:0000313" key="3">
    <source>
        <dbReference type="Proteomes" id="UP000241201"/>
    </source>
</evidence>
<dbReference type="InterPro" id="IPR050282">
    <property type="entry name" value="Cycloisomerase_2"/>
</dbReference>
<proteinExistence type="inferred from homology"/>
<gene>
    <name evidence="2" type="ORF">C7U55_08130</name>
</gene>